<evidence type="ECO:0000313" key="2">
    <source>
        <dbReference type="Proteomes" id="UP000036403"/>
    </source>
</evidence>
<dbReference type="OrthoDB" id="411871at2759"/>
<protein>
    <submittedName>
        <fullName evidence="1">Reverse</fullName>
    </submittedName>
</protein>
<evidence type="ECO:0000313" key="1">
    <source>
        <dbReference type="EMBL" id="KMQ88366.1"/>
    </source>
</evidence>
<dbReference type="AlphaFoldDB" id="A0A0J7KDU1"/>
<reference evidence="1 2" key="1">
    <citation type="submission" date="2015-04" db="EMBL/GenBank/DDBJ databases">
        <title>Lasius niger genome sequencing.</title>
        <authorList>
            <person name="Konorov E.A."/>
            <person name="Nikitin M.A."/>
            <person name="Kirill M.V."/>
            <person name="Chang P."/>
        </authorList>
    </citation>
    <scope>NUCLEOTIDE SEQUENCE [LARGE SCALE GENOMIC DNA]</scope>
    <source>
        <tissue evidence="1">Whole</tissue>
    </source>
</reference>
<dbReference type="EMBL" id="LBMM01009133">
    <property type="protein sequence ID" value="KMQ88366.1"/>
    <property type="molecule type" value="Genomic_DNA"/>
</dbReference>
<keyword evidence="2" id="KW-1185">Reference proteome</keyword>
<accession>A0A0J7KDU1</accession>
<gene>
    <name evidence="1" type="ORF">RF55_12168</name>
</gene>
<name>A0A0J7KDU1_LASNI</name>
<organism evidence="1 2">
    <name type="scientific">Lasius niger</name>
    <name type="common">Black garden ant</name>
    <dbReference type="NCBI Taxonomy" id="67767"/>
    <lineage>
        <taxon>Eukaryota</taxon>
        <taxon>Metazoa</taxon>
        <taxon>Ecdysozoa</taxon>
        <taxon>Arthropoda</taxon>
        <taxon>Hexapoda</taxon>
        <taxon>Insecta</taxon>
        <taxon>Pterygota</taxon>
        <taxon>Neoptera</taxon>
        <taxon>Endopterygota</taxon>
        <taxon>Hymenoptera</taxon>
        <taxon>Apocrita</taxon>
        <taxon>Aculeata</taxon>
        <taxon>Formicoidea</taxon>
        <taxon>Formicidae</taxon>
        <taxon>Formicinae</taxon>
        <taxon>Lasius</taxon>
        <taxon>Lasius</taxon>
    </lineage>
</organism>
<proteinExistence type="predicted"/>
<comment type="caution">
    <text evidence="1">The sequence shown here is derived from an EMBL/GenBank/DDBJ whole genome shotgun (WGS) entry which is preliminary data.</text>
</comment>
<dbReference type="PaxDb" id="67767-A0A0J7KDU1"/>
<sequence>MESAIASESYTDEHRAGTALHKEACERFRTCSRVGTSKALGVDNILNIALKAAIRARLDMFLNMYNTCLHERVFPGRWKKQRLVLLPKGKKPSSKPSSLATLHA</sequence>
<dbReference type="Proteomes" id="UP000036403">
    <property type="component" value="Unassembled WGS sequence"/>
</dbReference>